<keyword evidence="2" id="KW-1185">Reference proteome</keyword>
<dbReference type="STRING" id="694573.A0A194V7P3"/>
<dbReference type="AlphaFoldDB" id="A0A194V7P3"/>
<evidence type="ECO:0000313" key="1">
    <source>
        <dbReference type="EMBL" id="KUI59960.1"/>
    </source>
</evidence>
<dbReference type="Proteomes" id="UP000078576">
    <property type="component" value="Unassembled WGS sequence"/>
</dbReference>
<gene>
    <name evidence="1" type="ORF">VP1G_07184</name>
</gene>
<dbReference type="EMBL" id="KN714740">
    <property type="protein sequence ID" value="KUI59960.1"/>
    <property type="molecule type" value="Genomic_DNA"/>
</dbReference>
<reference evidence="2" key="1">
    <citation type="submission" date="2014-12" db="EMBL/GenBank/DDBJ databases">
        <title>Genome Sequence of Valsa Canker Pathogens Uncovers a Specific Adaption of Colonization on Woody Bark.</title>
        <authorList>
            <person name="Yin Z."/>
            <person name="Liu H."/>
            <person name="Gao X."/>
            <person name="Li Z."/>
            <person name="Song N."/>
            <person name="Ke X."/>
            <person name="Dai Q."/>
            <person name="Wu Y."/>
            <person name="Sun Y."/>
            <person name="Xu J.-R."/>
            <person name="Kang Z.K."/>
            <person name="Wang L."/>
            <person name="Huang L."/>
        </authorList>
    </citation>
    <scope>NUCLEOTIDE SEQUENCE [LARGE SCALE GENOMIC DNA]</scope>
    <source>
        <strain evidence="2">SXYL134</strain>
    </source>
</reference>
<accession>A0A194V7P3</accession>
<dbReference type="OrthoDB" id="4590461at2759"/>
<name>A0A194V7P3_CYTMA</name>
<protein>
    <submittedName>
        <fullName evidence="1">Uncharacterized protein</fullName>
    </submittedName>
</protein>
<sequence length="384" mass="43477">MRICLPRRCGLCRFGLDDYEEIVVYRENGVIVKGLQYNLVIYDREVTYITCHGACPYDELATGCHLGCAGFVSSNVCSALIKATSYQYEPLPTQDDRRKRWLRFRWSLILHKAFSLPVELGDQIAQFCLRELAITYATLSLRGSHSSDSCVNISSNKLWLHYTLFEGSKYVASITSQQHDDHGKAVLLSTPGASILYVAEDHLGIKDLLFAAPTDARISQEQPNIWWRTLELKSSLQLQSRTDGIKLRNMTVDGLNSVEQTLWKIPQPPTQTLRWDSLQNLHKSLHPLRMSVMDINSPGIFAYSVCTEFGIIMMHAHTPGERTDFYHAVPPRAVWHYMPVDSDEFITEIWKRQGLGKRELALMVSPDTLSPTSSPSDLPSVAQI</sequence>
<organism evidence="1 2">
    <name type="scientific">Cytospora mali</name>
    <name type="common">Apple Valsa canker fungus</name>
    <name type="synonym">Valsa mali</name>
    <dbReference type="NCBI Taxonomy" id="578113"/>
    <lineage>
        <taxon>Eukaryota</taxon>
        <taxon>Fungi</taxon>
        <taxon>Dikarya</taxon>
        <taxon>Ascomycota</taxon>
        <taxon>Pezizomycotina</taxon>
        <taxon>Sordariomycetes</taxon>
        <taxon>Sordariomycetidae</taxon>
        <taxon>Diaporthales</taxon>
        <taxon>Cytosporaceae</taxon>
        <taxon>Cytospora</taxon>
    </lineage>
</organism>
<proteinExistence type="predicted"/>
<evidence type="ECO:0000313" key="2">
    <source>
        <dbReference type="Proteomes" id="UP000078576"/>
    </source>
</evidence>